<name>B1ZUK7_OPITP</name>
<evidence type="ECO:0000313" key="3">
    <source>
        <dbReference type="Proteomes" id="UP000007013"/>
    </source>
</evidence>
<gene>
    <name evidence="2" type="ordered locus">Oter_0761</name>
</gene>
<dbReference type="KEGG" id="ote:Oter_0761"/>
<keyword evidence="1" id="KW-0472">Membrane</keyword>
<reference evidence="2 3" key="1">
    <citation type="journal article" date="2011" name="J. Bacteriol.">
        <title>Genome sequence of the verrucomicrobium Opitutus terrae PB90-1, an abundant inhabitant of rice paddy soil ecosystems.</title>
        <authorList>
            <person name="van Passel M.W."/>
            <person name="Kant R."/>
            <person name="Palva A."/>
            <person name="Copeland A."/>
            <person name="Lucas S."/>
            <person name="Lapidus A."/>
            <person name="Glavina del Rio T."/>
            <person name="Pitluck S."/>
            <person name="Goltsman E."/>
            <person name="Clum A."/>
            <person name="Sun H."/>
            <person name="Schmutz J."/>
            <person name="Larimer F.W."/>
            <person name="Land M.L."/>
            <person name="Hauser L."/>
            <person name="Kyrpides N."/>
            <person name="Mikhailova N."/>
            <person name="Richardson P.P."/>
            <person name="Janssen P.H."/>
            <person name="de Vos W.M."/>
            <person name="Smidt H."/>
        </authorList>
    </citation>
    <scope>NUCLEOTIDE SEQUENCE [LARGE SCALE GENOMIC DNA]</scope>
    <source>
        <strain evidence="3">DSM 11246 / JCM 15787 / PB90-1</strain>
    </source>
</reference>
<keyword evidence="1" id="KW-0812">Transmembrane</keyword>
<evidence type="ECO:0000313" key="2">
    <source>
        <dbReference type="EMBL" id="ACB74050.1"/>
    </source>
</evidence>
<evidence type="ECO:0000256" key="1">
    <source>
        <dbReference type="SAM" id="Phobius"/>
    </source>
</evidence>
<protein>
    <submittedName>
        <fullName evidence="2">Uncharacterized protein</fullName>
    </submittedName>
</protein>
<sequence length="54" mass="5733">MNKLCTLGGAVVGGYAGWFLAEALGAGFWVMFCVSSVGSLVGVYLGWKVARRFE</sequence>
<dbReference type="EMBL" id="CP001032">
    <property type="protein sequence ID" value="ACB74050.1"/>
    <property type="molecule type" value="Genomic_DNA"/>
</dbReference>
<feature type="transmembrane region" description="Helical" evidence="1">
    <location>
        <begin position="26"/>
        <end position="47"/>
    </location>
</feature>
<dbReference type="STRING" id="452637.Oter_0761"/>
<dbReference type="Proteomes" id="UP000007013">
    <property type="component" value="Chromosome"/>
</dbReference>
<dbReference type="HOGENOM" id="CLU_213435_0_0_0"/>
<keyword evidence="3" id="KW-1185">Reference proteome</keyword>
<proteinExistence type="predicted"/>
<dbReference type="RefSeq" id="WP_012373588.1">
    <property type="nucleotide sequence ID" value="NC_010571.1"/>
</dbReference>
<accession>B1ZUK7</accession>
<organism evidence="2 3">
    <name type="scientific">Opitutus terrae (strain DSM 11246 / JCM 15787 / PB90-1)</name>
    <dbReference type="NCBI Taxonomy" id="452637"/>
    <lineage>
        <taxon>Bacteria</taxon>
        <taxon>Pseudomonadati</taxon>
        <taxon>Verrucomicrobiota</taxon>
        <taxon>Opitutia</taxon>
        <taxon>Opitutales</taxon>
        <taxon>Opitutaceae</taxon>
        <taxon>Opitutus</taxon>
    </lineage>
</organism>
<dbReference type="AlphaFoldDB" id="B1ZUK7"/>
<keyword evidence="1" id="KW-1133">Transmembrane helix</keyword>